<evidence type="ECO:0000313" key="2">
    <source>
        <dbReference type="Proteomes" id="UP001396334"/>
    </source>
</evidence>
<name>A0ABR2QU38_9ROSI</name>
<organism evidence="1 2">
    <name type="scientific">Hibiscus sabdariffa</name>
    <name type="common">roselle</name>
    <dbReference type="NCBI Taxonomy" id="183260"/>
    <lineage>
        <taxon>Eukaryota</taxon>
        <taxon>Viridiplantae</taxon>
        <taxon>Streptophyta</taxon>
        <taxon>Embryophyta</taxon>
        <taxon>Tracheophyta</taxon>
        <taxon>Spermatophyta</taxon>
        <taxon>Magnoliopsida</taxon>
        <taxon>eudicotyledons</taxon>
        <taxon>Gunneridae</taxon>
        <taxon>Pentapetalae</taxon>
        <taxon>rosids</taxon>
        <taxon>malvids</taxon>
        <taxon>Malvales</taxon>
        <taxon>Malvaceae</taxon>
        <taxon>Malvoideae</taxon>
        <taxon>Hibiscus</taxon>
    </lineage>
</organism>
<keyword evidence="2" id="KW-1185">Reference proteome</keyword>
<sequence length="88" mass="9853">MSRLQLHIVFCRSRMPASGGRISAFSAASHGLHFTCRLQLLHMSPAATAVQLHFHMQAMNLIPALICEIHAQPSTEFARRVQKVTCQR</sequence>
<evidence type="ECO:0000313" key="1">
    <source>
        <dbReference type="EMBL" id="KAK9004055.1"/>
    </source>
</evidence>
<proteinExistence type="predicted"/>
<dbReference type="Proteomes" id="UP001396334">
    <property type="component" value="Unassembled WGS sequence"/>
</dbReference>
<dbReference type="EMBL" id="JBBPBN010000031">
    <property type="protein sequence ID" value="KAK9004055.1"/>
    <property type="molecule type" value="Genomic_DNA"/>
</dbReference>
<evidence type="ECO:0008006" key="3">
    <source>
        <dbReference type="Google" id="ProtNLM"/>
    </source>
</evidence>
<gene>
    <name evidence="1" type="ORF">V6N11_001869</name>
</gene>
<comment type="caution">
    <text evidence="1">The sequence shown here is derived from an EMBL/GenBank/DDBJ whole genome shotgun (WGS) entry which is preliminary data.</text>
</comment>
<reference evidence="1 2" key="1">
    <citation type="journal article" date="2024" name="G3 (Bethesda)">
        <title>Genome assembly of Hibiscus sabdariffa L. provides insights into metabolisms of medicinal natural products.</title>
        <authorList>
            <person name="Kim T."/>
        </authorList>
    </citation>
    <scope>NUCLEOTIDE SEQUENCE [LARGE SCALE GENOMIC DNA]</scope>
    <source>
        <strain evidence="1">TK-2024</strain>
        <tissue evidence="1">Old leaves</tissue>
    </source>
</reference>
<accession>A0ABR2QU38</accession>
<protein>
    <recommendedName>
        <fullName evidence="3">Secreted protein</fullName>
    </recommendedName>
</protein>